<sequence length="407" mass="45550">MFEWRRAPSVAGPSRLWPPLLLLVTYYTLTTTAAETGGGCLVPSHWRGSWFQSGVRDVISLTRNELSSKGACVYSKGDKYVFKDKEQQCHRCVALSEKHPNILQYKETFCEPTHYFDELCAQIPADGLLFSLFRRDAPPVACPFKGPLSFSYTRGGGQCRLPKSTIHSCTSDTRLLFKYQACPDVPNTESSVEEVQCLGHWKEGSTRYFVGYVTYRMSVTDEDKYRCFAWEKARPGETHLDYRMAMSGDATCNGVFSAFDGSRTLEIRKEGSYPGCTFPDWVTAHHRWHALDHGATYTLAHHNTTLRLHHNHNPRATATPPSGQGDGGSKAEASQVCTKEVNISPSKATLITHYTSGCSSGYVCTILYRRDDHVIEMQIGKRAIQPEEACNPHYFDSSTATHVTLTS</sequence>
<protein>
    <submittedName>
        <fullName evidence="6">Uncharacterized protein</fullName>
    </submittedName>
</protein>
<evidence type="ECO:0000259" key="3">
    <source>
        <dbReference type="Pfam" id="PF23069"/>
    </source>
</evidence>
<feature type="domain" description="DUF7042" evidence="3">
    <location>
        <begin position="139"/>
        <end position="268"/>
    </location>
</feature>
<evidence type="ECO:0000259" key="5">
    <source>
        <dbReference type="Pfam" id="PF23071"/>
    </source>
</evidence>
<accession>A0AAV2S2W6</accession>
<dbReference type="Proteomes" id="UP001497623">
    <property type="component" value="Unassembled WGS sequence"/>
</dbReference>
<evidence type="ECO:0000256" key="2">
    <source>
        <dbReference type="SAM" id="SignalP"/>
    </source>
</evidence>
<name>A0AAV2S2W6_MEGNR</name>
<feature type="region of interest" description="Disordered" evidence="1">
    <location>
        <begin position="311"/>
        <end position="332"/>
    </location>
</feature>
<evidence type="ECO:0000313" key="6">
    <source>
        <dbReference type="EMBL" id="CAL4153577.1"/>
    </source>
</evidence>
<dbReference type="InterPro" id="IPR055470">
    <property type="entry name" value="DUF7042"/>
</dbReference>
<dbReference type="InterPro" id="IPR055471">
    <property type="entry name" value="DUF7043"/>
</dbReference>
<dbReference type="GO" id="GO:0061909">
    <property type="term" value="P:autophagosome-lysosome fusion"/>
    <property type="evidence" value="ECO:0007669"/>
    <property type="project" value="TreeGrafter"/>
</dbReference>
<dbReference type="InterPro" id="IPR055472">
    <property type="entry name" value="DUF7044"/>
</dbReference>
<gene>
    <name evidence="6" type="ORF">MNOR_LOCUS31196</name>
</gene>
<dbReference type="Pfam" id="PF23071">
    <property type="entry name" value="DUF7044"/>
    <property type="match status" value="1"/>
</dbReference>
<dbReference type="EMBL" id="CAXKWB010039729">
    <property type="protein sequence ID" value="CAL4153577.1"/>
    <property type="molecule type" value="Genomic_DNA"/>
</dbReference>
<feature type="domain" description="DUF7044" evidence="5">
    <location>
        <begin position="39"/>
        <end position="121"/>
    </location>
</feature>
<feature type="chain" id="PRO_5043382644" evidence="2">
    <location>
        <begin position="35"/>
        <end position="407"/>
    </location>
</feature>
<evidence type="ECO:0000313" key="7">
    <source>
        <dbReference type="Proteomes" id="UP001497623"/>
    </source>
</evidence>
<comment type="caution">
    <text evidence="6">The sequence shown here is derived from an EMBL/GenBank/DDBJ whole genome shotgun (WGS) entry which is preliminary data.</text>
</comment>
<dbReference type="Pfam" id="PF23069">
    <property type="entry name" value="DUF7042"/>
    <property type="match status" value="1"/>
</dbReference>
<evidence type="ECO:0000256" key="1">
    <source>
        <dbReference type="SAM" id="MobiDB-lite"/>
    </source>
</evidence>
<dbReference type="PANTHER" id="PTHR22255:SF9">
    <property type="entry name" value="LP06548P"/>
    <property type="match status" value="1"/>
</dbReference>
<dbReference type="Pfam" id="PF23070">
    <property type="entry name" value="DUF7043"/>
    <property type="match status" value="1"/>
</dbReference>
<keyword evidence="7" id="KW-1185">Reference proteome</keyword>
<feature type="domain" description="DUF7043" evidence="4">
    <location>
        <begin position="274"/>
        <end position="399"/>
    </location>
</feature>
<dbReference type="AlphaFoldDB" id="A0AAV2S2W6"/>
<evidence type="ECO:0000259" key="4">
    <source>
        <dbReference type="Pfam" id="PF23070"/>
    </source>
</evidence>
<keyword evidence="2" id="KW-0732">Signal</keyword>
<reference evidence="6 7" key="1">
    <citation type="submission" date="2024-05" db="EMBL/GenBank/DDBJ databases">
        <authorList>
            <person name="Wallberg A."/>
        </authorList>
    </citation>
    <scope>NUCLEOTIDE SEQUENCE [LARGE SCALE GENOMIC DNA]</scope>
</reference>
<feature type="non-terminal residue" evidence="6">
    <location>
        <position position="407"/>
    </location>
</feature>
<proteinExistence type="predicted"/>
<feature type="signal peptide" evidence="2">
    <location>
        <begin position="1"/>
        <end position="34"/>
    </location>
</feature>
<dbReference type="PANTHER" id="PTHR22255">
    <property type="entry name" value="LP06548P"/>
    <property type="match status" value="1"/>
</dbReference>
<organism evidence="6 7">
    <name type="scientific">Meganyctiphanes norvegica</name>
    <name type="common">Northern krill</name>
    <name type="synonym">Thysanopoda norvegica</name>
    <dbReference type="NCBI Taxonomy" id="48144"/>
    <lineage>
        <taxon>Eukaryota</taxon>
        <taxon>Metazoa</taxon>
        <taxon>Ecdysozoa</taxon>
        <taxon>Arthropoda</taxon>
        <taxon>Crustacea</taxon>
        <taxon>Multicrustacea</taxon>
        <taxon>Malacostraca</taxon>
        <taxon>Eumalacostraca</taxon>
        <taxon>Eucarida</taxon>
        <taxon>Euphausiacea</taxon>
        <taxon>Euphausiidae</taxon>
        <taxon>Meganyctiphanes</taxon>
    </lineage>
</organism>